<dbReference type="OrthoDB" id="9030846at2"/>
<proteinExistence type="predicted"/>
<sequence>MKLSLLACSSAALVAGAFYLVPVAFAQNSPGLPGGVLQDQFRFNEHPQMQFAASAPSDKFQSDKKSAMRRRGDDGDPNGCNLKCPKDGSN</sequence>
<evidence type="ECO:0000256" key="2">
    <source>
        <dbReference type="SAM" id="SignalP"/>
    </source>
</evidence>
<dbReference type="Proteomes" id="UP000054624">
    <property type="component" value="Unassembled WGS sequence"/>
</dbReference>
<keyword evidence="4" id="KW-1185">Reference proteome</keyword>
<feature type="compositionally biased region" description="Basic and acidic residues" evidence="1">
    <location>
        <begin position="60"/>
        <end position="74"/>
    </location>
</feature>
<accession>A0A158BJ80</accession>
<dbReference type="EMBL" id="FCOI02000014">
    <property type="protein sequence ID" value="SAK70115.1"/>
    <property type="molecule type" value="Genomic_DNA"/>
</dbReference>
<organism evidence="3 4">
    <name type="scientific">Caballeronia temeraria</name>
    <dbReference type="NCBI Taxonomy" id="1777137"/>
    <lineage>
        <taxon>Bacteria</taxon>
        <taxon>Pseudomonadati</taxon>
        <taxon>Pseudomonadota</taxon>
        <taxon>Betaproteobacteria</taxon>
        <taxon>Burkholderiales</taxon>
        <taxon>Burkholderiaceae</taxon>
        <taxon>Caballeronia</taxon>
    </lineage>
</organism>
<feature type="region of interest" description="Disordered" evidence="1">
    <location>
        <begin position="51"/>
        <end position="90"/>
    </location>
</feature>
<protein>
    <submittedName>
        <fullName evidence="3">Uncharacterized protein</fullName>
    </submittedName>
</protein>
<keyword evidence="2" id="KW-0732">Signal</keyword>
<feature type="signal peptide" evidence="2">
    <location>
        <begin position="1"/>
        <end position="26"/>
    </location>
</feature>
<evidence type="ECO:0000313" key="3">
    <source>
        <dbReference type="EMBL" id="SAK70115.1"/>
    </source>
</evidence>
<reference evidence="4" key="1">
    <citation type="submission" date="2016-01" db="EMBL/GenBank/DDBJ databases">
        <authorList>
            <person name="Peeters Charlotte."/>
        </authorList>
    </citation>
    <scope>NUCLEOTIDE SEQUENCE [LARGE SCALE GENOMIC DNA]</scope>
</reference>
<name>A0A158BJ80_9BURK</name>
<dbReference type="RefSeq" id="WP_061162074.1">
    <property type="nucleotide sequence ID" value="NZ_FCOI02000014.1"/>
</dbReference>
<evidence type="ECO:0000256" key="1">
    <source>
        <dbReference type="SAM" id="MobiDB-lite"/>
    </source>
</evidence>
<gene>
    <name evidence="3" type="ORF">AWB76_04312</name>
</gene>
<evidence type="ECO:0000313" key="4">
    <source>
        <dbReference type="Proteomes" id="UP000054624"/>
    </source>
</evidence>
<dbReference type="AlphaFoldDB" id="A0A158BJ80"/>
<feature type="chain" id="PRO_5007621855" evidence="2">
    <location>
        <begin position="27"/>
        <end position="90"/>
    </location>
</feature>